<keyword evidence="2" id="KW-1133">Transmembrane helix</keyword>
<dbReference type="Proteomes" id="UP001497382">
    <property type="component" value="Unassembled WGS sequence"/>
</dbReference>
<dbReference type="AlphaFoldDB" id="A0AAV1YTR4"/>
<evidence type="ECO:0000313" key="4">
    <source>
        <dbReference type="Proteomes" id="UP001497382"/>
    </source>
</evidence>
<dbReference type="EMBL" id="CAXIEN010000005">
    <property type="protein sequence ID" value="CAL1262351.1"/>
    <property type="molecule type" value="Genomic_DNA"/>
</dbReference>
<name>A0AAV1YTR4_9ARAC</name>
<evidence type="ECO:0000256" key="1">
    <source>
        <dbReference type="SAM" id="MobiDB-lite"/>
    </source>
</evidence>
<sequence>MRSAPPIDIRSRADGRRRRRANQWSKDADETGFYLCGDLAPRQSSATFLSPLFFCELFFIVILIAFPLPILPERVDGEMRTESRTHSCQGRQQHVLKNP</sequence>
<feature type="region of interest" description="Disordered" evidence="1">
    <location>
        <begin position="1"/>
        <end position="25"/>
    </location>
</feature>
<gene>
    <name evidence="3" type="ORF">LARSCL_LOCUS946</name>
</gene>
<organism evidence="3 4">
    <name type="scientific">Larinioides sclopetarius</name>
    <dbReference type="NCBI Taxonomy" id="280406"/>
    <lineage>
        <taxon>Eukaryota</taxon>
        <taxon>Metazoa</taxon>
        <taxon>Ecdysozoa</taxon>
        <taxon>Arthropoda</taxon>
        <taxon>Chelicerata</taxon>
        <taxon>Arachnida</taxon>
        <taxon>Araneae</taxon>
        <taxon>Araneomorphae</taxon>
        <taxon>Entelegynae</taxon>
        <taxon>Araneoidea</taxon>
        <taxon>Araneidae</taxon>
        <taxon>Larinioides</taxon>
    </lineage>
</organism>
<comment type="caution">
    <text evidence="3">The sequence shown here is derived from an EMBL/GenBank/DDBJ whole genome shotgun (WGS) entry which is preliminary data.</text>
</comment>
<accession>A0AAV1YTR4</accession>
<protein>
    <submittedName>
        <fullName evidence="3">Uncharacterized protein</fullName>
    </submittedName>
</protein>
<proteinExistence type="predicted"/>
<feature type="region of interest" description="Disordered" evidence="1">
    <location>
        <begin position="79"/>
        <end position="99"/>
    </location>
</feature>
<feature type="transmembrane region" description="Helical" evidence="2">
    <location>
        <begin position="48"/>
        <end position="71"/>
    </location>
</feature>
<reference evidence="3 4" key="1">
    <citation type="submission" date="2024-04" db="EMBL/GenBank/DDBJ databases">
        <authorList>
            <person name="Rising A."/>
            <person name="Reimegard J."/>
            <person name="Sonavane S."/>
            <person name="Akerstrom W."/>
            <person name="Nylinder S."/>
            <person name="Hedman E."/>
            <person name="Kallberg Y."/>
        </authorList>
    </citation>
    <scope>NUCLEOTIDE SEQUENCE [LARGE SCALE GENOMIC DNA]</scope>
</reference>
<evidence type="ECO:0000313" key="3">
    <source>
        <dbReference type="EMBL" id="CAL1262351.1"/>
    </source>
</evidence>
<evidence type="ECO:0000256" key="2">
    <source>
        <dbReference type="SAM" id="Phobius"/>
    </source>
</evidence>
<keyword evidence="2" id="KW-0472">Membrane</keyword>
<keyword evidence="2" id="KW-0812">Transmembrane</keyword>
<keyword evidence="4" id="KW-1185">Reference proteome</keyword>